<keyword evidence="3" id="KW-1185">Reference proteome</keyword>
<comment type="caution">
    <text evidence="2">The sequence shown here is derived from an EMBL/GenBank/DDBJ whole genome shotgun (WGS) entry which is preliminary data.</text>
</comment>
<feature type="region of interest" description="Disordered" evidence="1">
    <location>
        <begin position="47"/>
        <end position="203"/>
    </location>
</feature>
<gene>
    <name evidence="2" type="ORF">TraAM80_06529</name>
</gene>
<accession>A0A3R7MGP1</accession>
<feature type="compositionally biased region" description="Basic residues" evidence="1">
    <location>
        <begin position="180"/>
        <end position="195"/>
    </location>
</feature>
<evidence type="ECO:0000256" key="1">
    <source>
        <dbReference type="SAM" id="MobiDB-lite"/>
    </source>
</evidence>
<feature type="compositionally biased region" description="Basic and acidic residues" evidence="1">
    <location>
        <begin position="96"/>
        <end position="109"/>
    </location>
</feature>
<feature type="compositionally biased region" description="Gly residues" evidence="1">
    <location>
        <begin position="130"/>
        <end position="139"/>
    </location>
</feature>
<dbReference type="OMA" id="LANDMYM"/>
<dbReference type="Proteomes" id="UP000283634">
    <property type="component" value="Unassembled WGS sequence"/>
</dbReference>
<dbReference type="EMBL" id="MKGL01000241">
    <property type="protein sequence ID" value="RNF02201.1"/>
    <property type="molecule type" value="Genomic_DNA"/>
</dbReference>
<evidence type="ECO:0000313" key="2">
    <source>
        <dbReference type="EMBL" id="RNF02201.1"/>
    </source>
</evidence>
<dbReference type="AlphaFoldDB" id="A0A3R7MGP1"/>
<organism evidence="2 3">
    <name type="scientific">Trypanosoma rangeli</name>
    <dbReference type="NCBI Taxonomy" id="5698"/>
    <lineage>
        <taxon>Eukaryota</taxon>
        <taxon>Discoba</taxon>
        <taxon>Euglenozoa</taxon>
        <taxon>Kinetoplastea</taxon>
        <taxon>Metakinetoplastina</taxon>
        <taxon>Trypanosomatida</taxon>
        <taxon>Trypanosomatidae</taxon>
        <taxon>Trypanosoma</taxon>
        <taxon>Herpetosoma</taxon>
    </lineage>
</organism>
<feature type="compositionally biased region" description="Basic and acidic residues" evidence="1">
    <location>
        <begin position="151"/>
        <end position="161"/>
    </location>
</feature>
<evidence type="ECO:0000313" key="3">
    <source>
        <dbReference type="Proteomes" id="UP000283634"/>
    </source>
</evidence>
<dbReference type="GeneID" id="40330462"/>
<dbReference type="VEuPathDB" id="TriTrypDB:TRSC58_04138"/>
<protein>
    <submittedName>
        <fullName evidence="2">Uncharacterized protein</fullName>
    </submittedName>
</protein>
<feature type="compositionally biased region" description="Basic residues" evidence="1">
    <location>
        <begin position="72"/>
        <end position="82"/>
    </location>
</feature>
<name>A0A3R7MGP1_TRYRA</name>
<sequence>MQGIQQEQLVEAIVTMARVLDYRALEELNMRLSKMLANDMYMPHRGRGGMGGGGSSSFRGGYRGDHNPFNQQRHHMNHHQQQHRGGGGGRGFSDGFPHERRRYDDHRDGPGYGGNGDAMQSPQHHHRGRGSGGGRGRGGAACDIPPPSSYRKTDSNQENRKWAQSAEDVAGGTEGEKEPHRQRKPAAARRGRRRPNQGSGEKE</sequence>
<proteinExistence type="predicted"/>
<reference evidence="2 3" key="1">
    <citation type="journal article" date="2018" name="BMC Genomics">
        <title>Genomic comparison of Trypanosoma conorhini and Trypanosoma rangeli to Trypanosoma cruzi strains of high and low virulence.</title>
        <authorList>
            <person name="Bradwell K.R."/>
            <person name="Koparde V.N."/>
            <person name="Matveyev A.V."/>
            <person name="Serrano M.G."/>
            <person name="Alves J.M."/>
            <person name="Parikh H."/>
            <person name="Huang B."/>
            <person name="Lee V."/>
            <person name="Espinosa-Alvarez O."/>
            <person name="Ortiz P.A."/>
            <person name="Costa-Martins A.G."/>
            <person name="Teixeira M.M."/>
            <person name="Buck G.A."/>
        </authorList>
    </citation>
    <scope>NUCLEOTIDE SEQUENCE [LARGE SCALE GENOMIC DNA]</scope>
    <source>
        <strain evidence="2 3">AM80</strain>
    </source>
</reference>
<dbReference type="RefSeq" id="XP_029236773.1">
    <property type="nucleotide sequence ID" value="XM_029383371.1"/>
</dbReference>
<dbReference type="OrthoDB" id="251956at2759"/>